<keyword evidence="4" id="KW-0677">Repeat</keyword>
<dbReference type="InterPro" id="IPR006626">
    <property type="entry name" value="PbH1"/>
</dbReference>
<dbReference type="GO" id="GO:0016020">
    <property type="term" value="C:membrane"/>
    <property type="evidence" value="ECO:0007669"/>
    <property type="project" value="InterPro"/>
</dbReference>
<dbReference type="SMART" id="SM00237">
    <property type="entry name" value="Calx_beta"/>
    <property type="match status" value="2"/>
</dbReference>
<keyword evidence="5" id="KW-0106">Calcium</keyword>
<keyword evidence="2" id="KW-0964">Secreted</keyword>
<dbReference type="Proteomes" id="UP000184406">
    <property type="component" value="Unassembled WGS sequence"/>
</dbReference>
<comment type="subcellular location">
    <subcellularLocation>
        <location evidence="1">Secreted</location>
    </subcellularLocation>
</comment>
<dbReference type="Pfam" id="PF13229">
    <property type="entry name" value="Beta_helix"/>
    <property type="match status" value="1"/>
</dbReference>
<evidence type="ECO:0000256" key="5">
    <source>
        <dbReference type="ARBA" id="ARBA00022837"/>
    </source>
</evidence>
<organism evidence="8 9">
    <name type="scientific">Arenibacter palladensis</name>
    <dbReference type="NCBI Taxonomy" id="237373"/>
    <lineage>
        <taxon>Bacteria</taxon>
        <taxon>Pseudomonadati</taxon>
        <taxon>Bacteroidota</taxon>
        <taxon>Flavobacteriia</taxon>
        <taxon>Flavobacteriales</taxon>
        <taxon>Flavobacteriaceae</taxon>
        <taxon>Arenibacter</taxon>
    </lineage>
</organism>
<reference evidence="9" key="1">
    <citation type="submission" date="2016-11" db="EMBL/GenBank/DDBJ databases">
        <authorList>
            <person name="Varghese N."/>
            <person name="Submissions S."/>
        </authorList>
    </citation>
    <scope>NUCLEOTIDE SEQUENCE [LARGE SCALE GENOMIC DNA]</scope>
    <source>
        <strain evidence="9">DSM 17539</strain>
    </source>
</reference>
<dbReference type="Gene3D" id="2.60.40.2030">
    <property type="match status" value="2"/>
</dbReference>
<dbReference type="Pfam" id="PF03160">
    <property type="entry name" value="Calx-beta"/>
    <property type="match status" value="2"/>
</dbReference>
<dbReference type="SUPFAM" id="SSF51126">
    <property type="entry name" value="Pectin lyase-like"/>
    <property type="match status" value="1"/>
</dbReference>
<keyword evidence="3" id="KW-0732">Signal</keyword>
<evidence type="ECO:0000256" key="1">
    <source>
        <dbReference type="ARBA" id="ARBA00004613"/>
    </source>
</evidence>
<evidence type="ECO:0000256" key="6">
    <source>
        <dbReference type="ARBA" id="ARBA00023065"/>
    </source>
</evidence>
<keyword evidence="9" id="KW-1185">Reference proteome</keyword>
<feature type="domain" description="Calx-beta" evidence="7">
    <location>
        <begin position="160"/>
        <end position="250"/>
    </location>
</feature>
<dbReference type="GO" id="GO:0030001">
    <property type="term" value="P:metal ion transport"/>
    <property type="evidence" value="ECO:0007669"/>
    <property type="project" value="TreeGrafter"/>
</dbReference>
<keyword evidence="6" id="KW-0813">Transport</keyword>
<dbReference type="GO" id="GO:0007154">
    <property type="term" value="P:cell communication"/>
    <property type="evidence" value="ECO:0007669"/>
    <property type="project" value="InterPro"/>
</dbReference>
<evidence type="ECO:0000256" key="2">
    <source>
        <dbReference type="ARBA" id="ARBA00022525"/>
    </source>
</evidence>
<dbReference type="Pfam" id="PF17210">
    <property type="entry name" value="SdrD_B"/>
    <property type="match status" value="1"/>
</dbReference>
<evidence type="ECO:0000256" key="3">
    <source>
        <dbReference type="ARBA" id="ARBA00022729"/>
    </source>
</evidence>
<dbReference type="GO" id="GO:0005576">
    <property type="term" value="C:extracellular region"/>
    <property type="evidence" value="ECO:0007669"/>
    <property type="project" value="UniProtKB-SubCell"/>
</dbReference>
<dbReference type="EMBL" id="FQUX01000006">
    <property type="protein sequence ID" value="SHF64095.1"/>
    <property type="molecule type" value="Genomic_DNA"/>
</dbReference>
<dbReference type="Gene3D" id="2.60.120.290">
    <property type="entry name" value="Spermadhesin, CUB domain"/>
    <property type="match status" value="1"/>
</dbReference>
<sequence>MVFFCFAQMSGQQTYLDNFNSSSYSNNNGTNNFSSSWTESNDDNSVSGGNIRINSSQLRFRRLTDETIQRNLNLAGAGTVTLTFDYNGSSRGGETLLVQLWNGSTWQTVSTLNNDGIGSISYNLTTSQISASSSIRFITGSGDWDGSDYFYIDNVQFTATFGPIMTINDVSVNENAGTASFTVTHTGSNASAFTVNYTTNNGTATAGSDYTAKTGTLSFTGTSGVTRTITINILDDTVVEDLEIFTVSFTGKSLSTVDITDIGTGTILDNDALIITNGATTNTCNAVFFDSGSVGGNYSNNESRVHTICPDTSNNYISVDFTSFDVAVGDILYVYGGTTATGTPIGVYDNNNIPTSIDSPYGAGGCLTFRFTSNGSTTGTGWQAAIKCVVEGPKIVINDISFDETVGNAVFTVTQTRVRHGYSFLFSFIHVPFTVNFETVNGSALAGSDYTATAGTLTFNGQLGNVQTISVPIINDGIPETAEDFTIRFTGATASYGTINYSDTGTGTINTQILANDPLTLFQEFDGYFDYSTTGGTLRTQSNSGNACLITNSSSNTLISPIPATATVERAYLYWAHSNSVRDPDVIFEGQNVSANYLYQTTLTNRNFYGYVSDVTNIVKGIPNPSTNTYDFSGLNIDNTGNYCSTATVLGGWTLIVFYEDPSLPAVNINLYQGFDGLSNAGTSFTLDSFYAIAGSGAKATFLSWEGDPNLDGSSSGSTNPERLSVTNQSGTTYILSGDGGQTGNNAYNSTIFDNTVLPIYNSSTSHGVDLDTYDISSYILPSDSQVTANVNVGQDFVISAAVVLKVPSNLIAGTVFEDVNYPGGPGRNRVTSGGLGVSGAIVELFNAAGTFIQRKTTDINGYYSFGGMADGAYRIKAVNSTVKSNRGGLNCSTCYPVQTFRKYRGPSSLIEVTDEVGGANPAAQQDVALGVINNAQSVSTVSVAGDGVVGIDFGFNFNTIVNTNQFGQGSLEQFIVNSNNLNEIGLDIEANAIFNPLTGEETSIFMIPPTSDPLGRAADANFASGYFNISISDGNQLSKIIGTNTVIDGRTQTAYTGDTNLGTVGNGGSSVGISAASLPVYNLPEIQVHGETKELFRLEGVGATLRNLAVYNNDKSAIQVNAGTAFLYENLLGVNALGVKSGNLEYAVETKNGAATISRNFLSGSNLAALKVDGGTATVVEYNHFYRNGANDSCTDNILLMNGSGVVIRYNLINEAAGIGIEGDNYNAGLMITENTITNNGINSIACGGGIFDDSGIRLKASNATVFRNLIHSNQGEGIVVANNVSGVLISQNSIYNNGQRSPSLGIDLDASNMNGDGVTLNDNGDGDNGPNGLINFPIISAAYAAGTNMVVEGWARPGAIIELFLTDINQGSATAGDNQLVKSTDYGEGQTYLATVVEGSGADAESGTSPYTDLDGNTDNTNRFKFTIPLPPGVVIGNFLTSTATLANSTSEFSPKSVIKGYTLITNRRITYRVKPI</sequence>
<dbReference type="InterPro" id="IPR035914">
    <property type="entry name" value="Sperma_CUB_dom_sf"/>
</dbReference>
<dbReference type="InterPro" id="IPR033764">
    <property type="entry name" value="Sdr_B"/>
</dbReference>
<dbReference type="InterPro" id="IPR003644">
    <property type="entry name" value="Calx_beta"/>
</dbReference>
<evidence type="ECO:0000313" key="9">
    <source>
        <dbReference type="Proteomes" id="UP000184406"/>
    </source>
</evidence>
<gene>
    <name evidence="8" type="ORF">SAMN03080594_1062</name>
</gene>
<dbReference type="PANTHER" id="PTHR11878:SF65">
    <property type="entry name" value="NA_CA-EXCHANGE PROTEIN, ISOFORM G"/>
    <property type="match status" value="1"/>
</dbReference>
<name>A0A1M5DB18_9FLAO</name>
<dbReference type="InterPro" id="IPR051171">
    <property type="entry name" value="CaCA"/>
</dbReference>
<dbReference type="SMART" id="SM00710">
    <property type="entry name" value="PbH1"/>
    <property type="match status" value="10"/>
</dbReference>
<evidence type="ECO:0000259" key="7">
    <source>
        <dbReference type="SMART" id="SM00237"/>
    </source>
</evidence>
<feature type="domain" description="Calx-beta" evidence="7">
    <location>
        <begin position="384"/>
        <end position="490"/>
    </location>
</feature>
<dbReference type="Gene3D" id="2.60.40.10">
    <property type="entry name" value="Immunoglobulins"/>
    <property type="match status" value="1"/>
</dbReference>
<dbReference type="InterPro" id="IPR038081">
    <property type="entry name" value="CalX-like_sf"/>
</dbReference>
<accession>A0A1M5DB18</accession>
<evidence type="ECO:0000313" key="8">
    <source>
        <dbReference type="EMBL" id="SHF64095.1"/>
    </source>
</evidence>
<proteinExistence type="predicted"/>
<dbReference type="InterPro" id="IPR039448">
    <property type="entry name" value="Beta_helix"/>
</dbReference>
<keyword evidence="6" id="KW-0406">Ion transport</keyword>
<evidence type="ECO:0000256" key="4">
    <source>
        <dbReference type="ARBA" id="ARBA00022737"/>
    </source>
</evidence>
<dbReference type="SUPFAM" id="SSF117074">
    <property type="entry name" value="Hypothetical protein PA1324"/>
    <property type="match status" value="1"/>
</dbReference>
<dbReference type="InterPro" id="IPR011050">
    <property type="entry name" value="Pectin_lyase_fold/virulence"/>
</dbReference>
<dbReference type="SUPFAM" id="SSF141072">
    <property type="entry name" value="CalX-like"/>
    <property type="match status" value="2"/>
</dbReference>
<dbReference type="InterPro" id="IPR013783">
    <property type="entry name" value="Ig-like_fold"/>
</dbReference>
<dbReference type="SUPFAM" id="SSF49854">
    <property type="entry name" value="Spermadhesin, CUB domain"/>
    <property type="match status" value="1"/>
</dbReference>
<dbReference type="PANTHER" id="PTHR11878">
    <property type="entry name" value="SODIUM/CALCIUM EXCHANGER"/>
    <property type="match status" value="1"/>
</dbReference>
<protein>
    <submittedName>
        <fullName evidence="8">Cna protein B-type domain-containing protein</fullName>
    </submittedName>
</protein>